<feature type="transmembrane region" description="Helical" evidence="2">
    <location>
        <begin position="108"/>
        <end position="129"/>
    </location>
</feature>
<keyword evidence="2" id="KW-1133">Transmembrane helix</keyword>
<dbReference type="AlphaFoldDB" id="C7R4Q4"/>
<keyword evidence="2" id="KW-0472">Membrane</keyword>
<dbReference type="eggNOG" id="ENOG5031D67">
    <property type="taxonomic scope" value="Bacteria"/>
</dbReference>
<feature type="region of interest" description="Disordered" evidence="1">
    <location>
        <begin position="1"/>
        <end position="39"/>
    </location>
</feature>
<accession>C7R4Q4</accession>
<evidence type="ECO:0000256" key="1">
    <source>
        <dbReference type="SAM" id="MobiDB-lite"/>
    </source>
</evidence>
<evidence type="ECO:0008006" key="5">
    <source>
        <dbReference type="Google" id="ProtNLM"/>
    </source>
</evidence>
<dbReference type="Pfam" id="PF11241">
    <property type="entry name" value="DUF3043"/>
    <property type="match status" value="1"/>
</dbReference>
<proteinExistence type="predicted"/>
<feature type="compositionally biased region" description="Basic and acidic residues" evidence="1">
    <location>
        <begin position="12"/>
        <end position="39"/>
    </location>
</feature>
<feature type="transmembrane region" description="Helical" evidence="2">
    <location>
        <begin position="84"/>
        <end position="102"/>
    </location>
</feature>
<keyword evidence="2" id="KW-0812">Transmembrane</keyword>
<evidence type="ECO:0000256" key="2">
    <source>
        <dbReference type="SAM" id="Phobius"/>
    </source>
</evidence>
<name>C7R4Q4_JONDD</name>
<reference evidence="3 4" key="1">
    <citation type="journal article" date="2009" name="Stand. Genomic Sci.">
        <title>Complete genome sequence of Jonesia denitrificans type strain (Prevot 55134).</title>
        <authorList>
            <person name="Pukall R."/>
            <person name="Gehrich-Schroter G."/>
            <person name="Lapidus A."/>
            <person name="Nolan M."/>
            <person name="Glavina Del Rio T."/>
            <person name="Lucas S."/>
            <person name="Chen F."/>
            <person name="Tice H."/>
            <person name="Pitluck S."/>
            <person name="Cheng J.F."/>
            <person name="Copeland A."/>
            <person name="Saunders E."/>
            <person name="Brettin T."/>
            <person name="Detter J.C."/>
            <person name="Bruce D."/>
            <person name="Goodwin L."/>
            <person name="Pati A."/>
            <person name="Ivanova N."/>
            <person name="Mavromatis K."/>
            <person name="Ovchinnikova G."/>
            <person name="Chen A."/>
            <person name="Palaniappan K."/>
            <person name="Land M."/>
            <person name="Hauser L."/>
            <person name="Chang Y.J."/>
            <person name="Jeffries C.D."/>
            <person name="Chain P."/>
            <person name="Goker M."/>
            <person name="Bristow J."/>
            <person name="Eisen J.A."/>
            <person name="Markowitz V."/>
            <person name="Hugenholtz P."/>
            <person name="Kyrpides N.C."/>
            <person name="Klenk H.P."/>
            <person name="Han C."/>
        </authorList>
    </citation>
    <scope>NUCLEOTIDE SEQUENCE [LARGE SCALE GENOMIC DNA]</scope>
    <source>
        <strain evidence="4">ATCC 14870 / DSM 20603 / BCRC 15368 / CIP 55.134 / JCM 11481 / NBRC 15587 / NCTC 10816 / Prevot 55134</strain>
    </source>
</reference>
<sequence>MLPAKKGRPTRSRAEAEAARKRPLVPEDRRAAAKAAREQARVQRDLEYEAMKTGDESRMPYRDRGRVRRYIRDYVDSRYNIGEYFLFIALGFLVLTLFTQLLPAQVVIVGLVAMYLTVILAIADGFLLWRRLKKQLIERFGDDAVMQRGLAMYAVMRAFQIRKARLPKPMIKHGEPPRL</sequence>
<dbReference type="Proteomes" id="UP000000628">
    <property type="component" value="Chromosome"/>
</dbReference>
<dbReference type="InterPro" id="IPR021403">
    <property type="entry name" value="DUF3043"/>
</dbReference>
<dbReference type="EMBL" id="CP001706">
    <property type="protein sequence ID" value="ACV09111.1"/>
    <property type="molecule type" value="Genomic_DNA"/>
</dbReference>
<protein>
    <recommendedName>
        <fullName evidence="5">Integral membrane protein</fullName>
    </recommendedName>
</protein>
<evidence type="ECO:0000313" key="3">
    <source>
        <dbReference type="EMBL" id="ACV09111.1"/>
    </source>
</evidence>
<dbReference type="KEGG" id="jde:Jden_1461"/>
<evidence type="ECO:0000313" key="4">
    <source>
        <dbReference type="Proteomes" id="UP000000628"/>
    </source>
</evidence>
<dbReference type="STRING" id="471856.Jden_1461"/>
<dbReference type="OrthoDB" id="5194448at2"/>
<dbReference type="HOGENOM" id="CLU_091328_1_0_11"/>
<feature type="compositionally biased region" description="Basic residues" evidence="1">
    <location>
        <begin position="1"/>
        <end position="11"/>
    </location>
</feature>
<gene>
    <name evidence="3" type="ordered locus">Jden_1461</name>
</gene>
<organism evidence="3 4">
    <name type="scientific">Jonesia denitrificans (strain ATCC 14870 / DSM 20603 / BCRC 15368 / CIP 55.134 / JCM 11481 / NBRC 15587 / NCTC 10816 / Prevot 55134)</name>
    <name type="common">Listeria denitrificans</name>
    <dbReference type="NCBI Taxonomy" id="471856"/>
    <lineage>
        <taxon>Bacteria</taxon>
        <taxon>Bacillati</taxon>
        <taxon>Actinomycetota</taxon>
        <taxon>Actinomycetes</taxon>
        <taxon>Micrococcales</taxon>
        <taxon>Jonesiaceae</taxon>
        <taxon>Jonesia</taxon>
    </lineage>
</organism>
<keyword evidence="4" id="KW-1185">Reference proteome</keyword>